<feature type="compositionally biased region" description="Low complexity" evidence="2">
    <location>
        <begin position="327"/>
        <end position="360"/>
    </location>
</feature>
<feature type="compositionally biased region" description="Basic and acidic residues" evidence="2">
    <location>
        <begin position="445"/>
        <end position="466"/>
    </location>
</feature>
<feature type="compositionally biased region" description="Low complexity" evidence="2">
    <location>
        <begin position="270"/>
        <end position="296"/>
    </location>
</feature>
<comment type="caution">
    <text evidence="4">The sequence shown here is derived from an EMBL/GenBank/DDBJ whole genome shotgun (WGS) entry which is preliminary data.</text>
</comment>
<evidence type="ECO:0000313" key="5">
    <source>
        <dbReference type="Proteomes" id="UP000078113"/>
    </source>
</evidence>
<dbReference type="EMBL" id="LWDG02000391">
    <property type="protein sequence ID" value="KAE8266040.1"/>
    <property type="molecule type" value="Genomic_DNA"/>
</dbReference>
<feature type="compositionally biased region" description="Polar residues" evidence="2">
    <location>
        <begin position="170"/>
        <end position="183"/>
    </location>
</feature>
<proteinExistence type="predicted"/>
<feature type="compositionally biased region" description="Polar residues" evidence="2">
    <location>
        <begin position="366"/>
        <end position="390"/>
    </location>
</feature>
<keyword evidence="5" id="KW-1185">Reference proteome</keyword>
<name>A0A8X7N5I0_9BASI</name>
<dbReference type="Gene3D" id="2.30.30.40">
    <property type="entry name" value="SH3 Domains"/>
    <property type="match status" value="1"/>
</dbReference>
<protein>
    <recommendedName>
        <fullName evidence="3">SH3 domain-containing protein</fullName>
    </recommendedName>
</protein>
<dbReference type="SUPFAM" id="SSF50044">
    <property type="entry name" value="SH3-domain"/>
    <property type="match status" value="1"/>
</dbReference>
<organism evidence="4 5">
    <name type="scientific">Tilletia walkeri</name>
    <dbReference type="NCBI Taxonomy" id="117179"/>
    <lineage>
        <taxon>Eukaryota</taxon>
        <taxon>Fungi</taxon>
        <taxon>Dikarya</taxon>
        <taxon>Basidiomycota</taxon>
        <taxon>Ustilaginomycotina</taxon>
        <taxon>Exobasidiomycetes</taxon>
        <taxon>Tilletiales</taxon>
        <taxon>Tilletiaceae</taxon>
        <taxon>Tilletia</taxon>
    </lineage>
</organism>
<accession>A0A8X7N5I0</accession>
<feature type="compositionally biased region" description="Polar residues" evidence="2">
    <location>
        <begin position="427"/>
        <end position="436"/>
    </location>
</feature>
<feature type="region of interest" description="Disordered" evidence="2">
    <location>
        <begin position="1"/>
        <end position="532"/>
    </location>
</feature>
<feature type="compositionally biased region" description="Acidic residues" evidence="2">
    <location>
        <begin position="467"/>
        <end position="484"/>
    </location>
</feature>
<feature type="compositionally biased region" description="Low complexity" evidence="2">
    <location>
        <begin position="186"/>
        <end position="226"/>
    </location>
</feature>
<keyword evidence="1" id="KW-0728">SH3 domain</keyword>
<feature type="compositionally biased region" description="Low complexity" evidence="2">
    <location>
        <begin position="42"/>
        <end position="59"/>
    </location>
</feature>
<gene>
    <name evidence="4" type="ORF">A4X09_0g6307</name>
</gene>
<dbReference type="InterPro" id="IPR001452">
    <property type="entry name" value="SH3_domain"/>
</dbReference>
<dbReference type="SMART" id="SM00326">
    <property type="entry name" value="SH3"/>
    <property type="match status" value="1"/>
</dbReference>
<feature type="compositionally biased region" description="Low complexity" evidence="2">
    <location>
        <begin position="97"/>
        <end position="108"/>
    </location>
</feature>
<reference evidence="4" key="2">
    <citation type="journal article" date="2019" name="IMA Fungus">
        <title>Genome sequencing and comparison of five Tilletia species to identify candidate genes for the detection of regulated species infecting wheat.</title>
        <authorList>
            <person name="Nguyen H.D.T."/>
            <person name="Sultana T."/>
            <person name="Kesanakurti P."/>
            <person name="Hambleton S."/>
        </authorList>
    </citation>
    <scope>NUCLEOTIDE SEQUENCE</scope>
    <source>
        <strain evidence="4">DAOMC 236422</strain>
    </source>
</reference>
<sequence length="616" mass="61681">MTATTQKPTAPPAAPAAAIEPPVLTASPDPIAGTSDGELEAQDPAKAIAATAAALAPGASSTNTNSKLSPVAEMALAGSTTKTGGADGRSKDAYNNAPASSSSSGAHSRPAEAAENASVSKSADSNAPPSDGKSAMMGDYPTPSGGLLPPPPADEDASGQNNNMPPPPTSRQKNSDLPSSDTRVNAAPAEGGSASAVPASAKSSADPSAASNKRASSASVAGAAPARPSPIPPSSETAERIASAASSRRGSAFIPGEGEYGGSSGSPALRPLSGSRGSSSTRGSKRISGLSISSRSGGAGDVDESNAEGGGTAMGAITPTNQSINRLSVSTLSQQTGSSSRRTSRSPAGPGSASGSSSAAVKSKHLSTASSRSGGAPLSPTSEQPSSSTAVDPRRASTASGSVAGGSNTDRTSGTPQRRRVTRGASYLSTATSARTSLLIAPEARSIKIRDFGFPVEDTRHFGLRENDEEEEEELEDEGVEEDQGSWQGGAGNDDDSNEPATVASPEEDDYESWHTHQEPGGMVEGEEGEAEVGLPHGWYTAMYGFDAESAHELTVVPGERLLVVGGLPGGWAIVVREAAEGQEQVPSEGQEGQEDGAGPQRGLVPEAYLAWAGEA</sequence>
<dbReference type="AlphaFoldDB" id="A0A8X7N5I0"/>
<feature type="compositionally biased region" description="Low complexity" evidence="2">
    <location>
        <begin position="396"/>
        <end position="407"/>
    </location>
</feature>
<reference evidence="4" key="1">
    <citation type="submission" date="2016-04" db="EMBL/GenBank/DDBJ databases">
        <authorList>
            <person name="Nguyen H.D."/>
            <person name="Samba Siva P."/>
            <person name="Cullis J."/>
            <person name="Levesque C.A."/>
            <person name="Hambleton S."/>
        </authorList>
    </citation>
    <scope>NUCLEOTIDE SEQUENCE</scope>
    <source>
        <strain evidence="4">DAOMC 236422</strain>
    </source>
</reference>
<dbReference type="CDD" id="cd00174">
    <property type="entry name" value="SH3"/>
    <property type="match status" value="1"/>
</dbReference>
<feature type="compositionally biased region" description="Polar residues" evidence="2">
    <location>
        <begin position="117"/>
        <end position="128"/>
    </location>
</feature>
<evidence type="ECO:0000259" key="3">
    <source>
        <dbReference type="SMART" id="SM00326"/>
    </source>
</evidence>
<evidence type="ECO:0000256" key="2">
    <source>
        <dbReference type="SAM" id="MobiDB-lite"/>
    </source>
</evidence>
<feature type="region of interest" description="Disordered" evidence="2">
    <location>
        <begin position="579"/>
        <end position="604"/>
    </location>
</feature>
<feature type="compositionally biased region" description="Low complexity" evidence="2">
    <location>
        <begin position="234"/>
        <end position="252"/>
    </location>
</feature>
<dbReference type="InterPro" id="IPR036028">
    <property type="entry name" value="SH3-like_dom_sf"/>
</dbReference>
<dbReference type="Proteomes" id="UP000078113">
    <property type="component" value="Unassembled WGS sequence"/>
</dbReference>
<feature type="domain" description="SH3" evidence="3">
    <location>
        <begin position="538"/>
        <end position="614"/>
    </location>
</feature>
<evidence type="ECO:0000256" key="1">
    <source>
        <dbReference type="ARBA" id="ARBA00022443"/>
    </source>
</evidence>
<evidence type="ECO:0000313" key="4">
    <source>
        <dbReference type="EMBL" id="KAE8266040.1"/>
    </source>
</evidence>